<dbReference type="PANTHER" id="PTHR10000">
    <property type="entry name" value="PHOSPHOSERINE PHOSPHATASE"/>
    <property type="match status" value="1"/>
</dbReference>
<dbReference type="NCBIfam" id="TIGR01484">
    <property type="entry name" value="HAD-SF-IIB"/>
    <property type="match status" value="1"/>
</dbReference>
<keyword evidence="1" id="KW-0378">Hydrolase</keyword>
<dbReference type="EMBL" id="CP139779">
    <property type="protein sequence ID" value="WQB70852.1"/>
    <property type="molecule type" value="Genomic_DNA"/>
</dbReference>
<protein>
    <submittedName>
        <fullName evidence="1">HAD-IIB family hydrolase</fullName>
    </submittedName>
</protein>
<evidence type="ECO:0000313" key="2">
    <source>
        <dbReference type="Proteomes" id="UP001324533"/>
    </source>
</evidence>
<dbReference type="InterPro" id="IPR006379">
    <property type="entry name" value="HAD-SF_hydro_IIB"/>
</dbReference>
<keyword evidence="2" id="KW-1185">Reference proteome</keyword>
<dbReference type="GO" id="GO:0016787">
    <property type="term" value="F:hydrolase activity"/>
    <property type="evidence" value="ECO:0007669"/>
    <property type="project" value="UniProtKB-KW"/>
</dbReference>
<dbReference type="PANTHER" id="PTHR10000:SF25">
    <property type="entry name" value="PHOSPHATASE YKRA-RELATED"/>
    <property type="match status" value="1"/>
</dbReference>
<organism evidence="1 2">
    <name type="scientific">Microbacterium invictum</name>
    <dbReference type="NCBI Taxonomy" id="515415"/>
    <lineage>
        <taxon>Bacteria</taxon>
        <taxon>Bacillati</taxon>
        <taxon>Actinomycetota</taxon>
        <taxon>Actinomycetes</taxon>
        <taxon>Micrococcales</taxon>
        <taxon>Microbacteriaceae</taxon>
        <taxon>Microbacterium</taxon>
    </lineage>
</organism>
<evidence type="ECO:0000313" key="1">
    <source>
        <dbReference type="EMBL" id="WQB70852.1"/>
    </source>
</evidence>
<dbReference type="RefSeq" id="WP_322410988.1">
    <property type="nucleotide sequence ID" value="NZ_CP139779.1"/>
</dbReference>
<accession>A0ABZ0VGC4</accession>
<dbReference type="Gene3D" id="3.40.50.1000">
    <property type="entry name" value="HAD superfamily/HAD-like"/>
    <property type="match status" value="1"/>
</dbReference>
<name>A0ABZ0VGC4_9MICO</name>
<proteinExistence type="predicted"/>
<dbReference type="SUPFAM" id="SSF56784">
    <property type="entry name" value="HAD-like"/>
    <property type="match status" value="1"/>
</dbReference>
<dbReference type="Pfam" id="PF08282">
    <property type="entry name" value="Hydrolase_3"/>
    <property type="match status" value="1"/>
</dbReference>
<dbReference type="InterPro" id="IPR036412">
    <property type="entry name" value="HAD-like_sf"/>
</dbReference>
<dbReference type="Proteomes" id="UP001324533">
    <property type="component" value="Chromosome"/>
</dbReference>
<gene>
    <name evidence="1" type="ORF">T9R20_02520</name>
</gene>
<reference evidence="1 2" key="1">
    <citation type="submission" date="2023-06" db="EMBL/GenBank/DDBJ databases">
        <title>Rock-solubilizing bacteria, Microbacterium invictum, promotes re-establishment of vegetation in rocky wasteland by accelerating rock bio-weathering and reshaping soil bacterial community.</title>
        <authorList>
            <person name="Liu C."/>
        </authorList>
    </citation>
    <scope>NUCLEOTIDE SEQUENCE [LARGE SCALE GENOMIC DNA]</scope>
    <source>
        <strain evidence="1 2">X-18</strain>
    </source>
</reference>
<dbReference type="Gene3D" id="3.30.1240.10">
    <property type="match status" value="1"/>
</dbReference>
<sequence>MTSRRIAFLDVDGTLVDHHQQLAESAIAAVRGARAAGHLVYVCTGRGRREIPDSVLRIGFDGAITAGGGFVEQGDELVASYTMPEADVARVRSFFESADIEFILQGYDDIWASPGLLARVRPLFEGDIARGRDAAATADMEKLAARMAPRPRPAGEPVAKATFFGSDPGAFARVRDGLGEGFHVITGTIPYLGESGGEVSLAGMTKGAAIVEHVGRVGLTLDDAIGIGDSVNDLEMLQVCGLGIAMGNAPAQVKEVADEVTSGVDDDGVWKAFVRHGLVAA</sequence>
<dbReference type="InterPro" id="IPR023214">
    <property type="entry name" value="HAD_sf"/>
</dbReference>